<reference evidence="3 4" key="1">
    <citation type="journal article" date="2020" name="IScience">
        <title>Genome Sequencing of the Endangered Kingdonia uniflora (Circaeasteraceae, Ranunculales) Reveals Potential Mechanisms of Evolutionary Specialization.</title>
        <authorList>
            <person name="Sun Y."/>
            <person name="Deng T."/>
            <person name="Zhang A."/>
            <person name="Moore M.J."/>
            <person name="Landis J.B."/>
            <person name="Lin N."/>
            <person name="Zhang H."/>
            <person name="Zhang X."/>
            <person name="Huang J."/>
            <person name="Zhang X."/>
            <person name="Sun H."/>
            <person name="Wang H."/>
        </authorList>
    </citation>
    <scope>NUCLEOTIDE SEQUENCE [LARGE SCALE GENOMIC DNA]</scope>
    <source>
        <strain evidence="3">TB1705</strain>
        <tissue evidence="3">Leaf</tissue>
    </source>
</reference>
<dbReference type="InterPro" id="IPR017853">
    <property type="entry name" value="GH"/>
</dbReference>
<dbReference type="EMBL" id="JACGCM010001690">
    <property type="protein sequence ID" value="KAF6151452.1"/>
    <property type="molecule type" value="Genomic_DNA"/>
</dbReference>
<name>A0A7J7M9C9_9MAGN</name>
<comment type="caution">
    <text evidence="3">The sequence shown here is derived from an EMBL/GenBank/DDBJ whole genome shotgun (WGS) entry which is preliminary data.</text>
</comment>
<dbReference type="GO" id="GO:0008422">
    <property type="term" value="F:beta-glucosidase activity"/>
    <property type="evidence" value="ECO:0007669"/>
    <property type="project" value="TreeGrafter"/>
</dbReference>
<dbReference type="Gene3D" id="3.20.20.80">
    <property type="entry name" value="Glycosidases"/>
    <property type="match status" value="1"/>
</dbReference>
<dbReference type="Proteomes" id="UP000541444">
    <property type="component" value="Unassembled WGS sequence"/>
</dbReference>
<gene>
    <name evidence="3" type="ORF">GIB67_016264</name>
</gene>
<dbReference type="GO" id="GO:0005975">
    <property type="term" value="P:carbohydrate metabolic process"/>
    <property type="evidence" value="ECO:0007669"/>
    <property type="project" value="InterPro"/>
</dbReference>
<protein>
    <recommendedName>
        <fullName evidence="5">Beta-glucosidase</fullName>
    </recommendedName>
</protein>
<dbReference type="Pfam" id="PF00232">
    <property type="entry name" value="Glyco_hydro_1"/>
    <property type="match status" value="1"/>
</dbReference>
<proteinExistence type="inferred from homology"/>
<dbReference type="PANTHER" id="PTHR10353">
    <property type="entry name" value="GLYCOSYL HYDROLASE"/>
    <property type="match status" value="1"/>
</dbReference>
<keyword evidence="4" id="KW-1185">Reference proteome</keyword>
<evidence type="ECO:0008006" key="5">
    <source>
        <dbReference type="Google" id="ProtNLM"/>
    </source>
</evidence>
<evidence type="ECO:0000313" key="3">
    <source>
        <dbReference type="EMBL" id="KAF6151452.1"/>
    </source>
</evidence>
<dbReference type="OrthoDB" id="65569at2759"/>
<accession>A0A7J7M9C9</accession>
<evidence type="ECO:0000256" key="1">
    <source>
        <dbReference type="ARBA" id="ARBA00010838"/>
    </source>
</evidence>
<dbReference type="SUPFAM" id="SSF51445">
    <property type="entry name" value="(Trans)glycosidases"/>
    <property type="match status" value="1"/>
</dbReference>
<dbReference type="AlphaFoldDB" id="A0A7J7M9C9"/>
<evidence type="ECO:0000313" key="4">
    <source>
        <dbReference type="Proteomes" id="UP000541444"/>
    </source>
</evidence>
<organism evidence="3 4">
    <name type="scientific">Kingdonia uniflora</name>
    <dbReference type="NCBI Taxonomy" id="39325"/>
    <lineage>
        <taxon>Eukaryota</taxon>
        <taxon>Viridiplantae</taxon>
        <taxon>Streptophyta</taxon>
        <taxon>Embryophyta</taxon>
        <taxon>Tracheophyta</taxon>
        <taxon>Spermatophyta</taxon>
        <taxon>Magnoliopsida</taxon>
        <taxon>Ranunculales</taxon>
        <taxon>Circaeasteraceae</taxon>
        <taxon>Kingdonia</taxon>
    </lineage>
</organism>
<evidence type="ECO:0000256" key="2">
    <source>
        <dbReference type="RuleBase" id="RU003690"/>
    </source>
</evidence>
<sequence>MIDKVLCIHSMSKEGRGAVSPKGLSYCNNLIDELVSYGIKAHVTLNHFDLPKVLQDEYDRVLSPKIIQDFSAYADTCLKEFGDRVDAWITFNEPNIITVETYPSISLIIELTKFDLPPSQAQAILALNTPVKNFNQPHDLLKN</sequence>
<comment type="similarity">
    <text evidence="1 2">Belongs to the glycosyl hydrolase 1 family.</text>
</comment>
<dbReference type="PANTHER" id="PTHR10353:SF29">
    <property type="entry name" value="BETA-GLUCOSIDASE 11"/>
    <property type="match status" value="1"/>
</dbReference>
<dbReference type="InterPro" id="IPR001360">
    <property type="entry name" value="Glyco_hydro_1"/>
</dbReference>
<feature type="non-terminal residue" evidence="3">
    <location>
        <position position="1"/>
    </location>
</feature>